<dbReference type="InterPro" id="IPR040581">
    <property type="entry name" value="Thioredoxin_11"/>
</dbReference>
<dbReference type="Pfam" id="PF21109">
    <property type="entry name" value="Stonustoxin_helical"/>
    <property type="match status" value="1"/>
</dbReference>
<evidence type="ECO:0000313" key="5">
    <source>
        <dbReference type="Proteomes" id="UP000008672"/>
    </source>
</evidence>
<reference evidence="4" key="2">
    <citation type="submission" date="2025-08" db="UniProtKB">
        <authorList>
            <consortium name="Ensembl"/>
        </authorList>
    </citation>
    <scope>IDENTIFICATION</scope>
</reference>
<evidence type="ECO:0000259" key="3">
    <source>
        <dbReference type="Pfam" id="PF24674"/>
    </source>
</evidence>
<accession>H3A8B8</accession>
<name>H3A8B8_LATCH</name>
<dbReference type="InterPro" id="IPR048997">
    <property type="entry name" value="Stonustoxin-like_helical"/>
</dbReference>
<evidence type="ECO:0000313" key="4">
    <source>
        <dbReference type="Ensembl" id="ENSLACP00000005889.1"/>
    </source>
</evidence>
<dbReference type="InterPro" id="IPR052090">
    <property type="entry name" value="Cytolytic_pore-forming_toxin"/>
</dbReference>
<reference evidence="4" key="3">
    <citation type="submission" date="2025-09" db="UniProtKB">
        <authorList>
            <consortium name="Ensembl"/>
        </authorList>
    </citation>
    <scope>IDENTIFICATION</scope>
</reference>
<dbReference type="Proteomes" id="UP000008672">
    <property type="component" value="Unassembled WGS sequence"/>
</dbReference>
<protein>
    <submittedName>
        <fullName evidence="4">Uncharacterized protein</fullName>
    </submittedName>
</protein>
<dbReference type="AlphaFoldDB" id="H3A8B8"/>
<evidence type="ECO:0000259" key="2">
    <source>
        <dbReference type="Pfam" id="PF21109"/>
    </source>
</evidence>
<dbReference type="Ensembl" id="ENSLACT00000005941.1">
    <property type="protein sequence ID" value="ENSLACP00000005889.1"/>
    <property type="gene ID" value="ENSLACG00000005230.1"/>
</dbReference>
<dbReference type="HOGENOM" id="CLU_015596_1_0_1"/>
<feature type="domain" description="SNTX MACPF/CDC-like" evidence="3">
    <location>
        <begin position="3"/>
        <end position="156"/>
    </location>
</feature>
<organism evidence="4 5">
    <name type="scientific">Latimeria chalumnae</name>
    <name type="common">Coelacanth</name>
    <dbReference type="NCBI Taxonomy" id="7897"/>
    <lineage>
        <taxon>Eukaryota</taxon>
        <taxon>Metazoa</taxon>
        <taxon>Chordata</taxon>
        <taxon>Craniata</taxon>
        <taxon>Vertebrata</taxon>
        <taxon>Euteleostomi</taxon>
        <taxon>Coelacanthiformes</taxon>
        <taxon>Coelacanthidae</taxon>
        <taxon>Latimeria</taxon>
    </lineage>
</organism>
<dbReference type="PANTHER" id="PTHR31594:SF16">
    <property type="entry name" value="SI:CH211-281L24.3"/>
    <property type="match status" value="1"/>
</dbReference>
<dbReference type="PANTHER" id="PTHR31594">
    <property type="entry name" value="AIG1-TYPE G DOMAIN-CONTAINING PROTEIN"/>
    <property type="match status" value="1"/>
</dbReference>
<dbReference type="EMBL" id="AFYH01212563">
    <property type="status" value="NOT_ANNOTATED_CDS"/>
    <property type="molecule type" value="Genomic_DNA"/>
</dbReference>
<dbReference type="OMA" id="DQANDYV"/>
<dbReference type="InterPro" id="IPR056072">
    <property type="entry name" value="SNTX_MACPF/CDC-like_dom"/>
</dbReference>
<evidence type="ECO:0000259" key="1">
    <source>
        <dbReference type="Pfam" id="PF18078"/>
    </source>
</evidence>
<feature type="domain" description="Stonustoxin-like helical" evidence="2">
    <location>
        <begin position="270"/>
        <end position="364"/>
    </location>
</feature>
<sequence>IEMAALGRPFQLGMLYDCRNDSLVPGVTLWDLDVLNKDLRKMSQRNTDFSIIASDSIEDKSSALNLKASLKASFLFGLVTVEGSAKYLNDKTTSKQQARITLQYRTTTTYEQLTMSHLDATTYPDVFDQGTATHVVTAILYGAQAFFVFDRMVSADESKKDIQGLMKGMINKIPCIGMGSQGSVKKKKQDKLLTNNLSCKFHGDFALPSNPTTFEHAIKIYTDLPKMIGKNGEHSVPVRVWLYPLNLLDSKAAKLVHNISIGLVDCSQAVLEELDDFDRQCNDLINHKTANQFPEIGQKIQQFKTMCQRYKFFFQSKLAQLLPLIRGTGKQESLLADLLSTKEKSPFSKHLLTTWLEEKKREINIIKSYLSRMEDKDIQVASSSSELDNLIIDFRVINVFCFMFTSLKHHEPYLADLTNYLKYSNNETQFQISDEVNYLKQNINQWLNSDVSQQIRSCAMLFLKLAEANKTEEKTKLIIASIEDESNPGASLYLYENGILVEKQFQ</sequence>
<dbReference type="Pfam" id="PF24674">
    <property type="entry name" value="MACPF_SNTX"/>
    <property type="match status" value="1"/>
</dbReference>
<dbReference type="STRING" id="7897.ENSLACP00000005889"/>
<dbReference type="GeneTree" id="ENSGT00390000014380"/>
<proteinExistence type="predicted"/>
<dbReference type="InParanoid" id="H3A8B8"/>
<feature type="domain" description="SNTX thioredoxin-like" evidence="1">
    <location>
        <begin position="377"/>
        <end position="506"/>
    </location>
</feature>
<reference evidence="5" key="1">
    <citation type="submission" date="2011-08" db="EMBL/GenBank/DDBJ databases">
        <title>The draft genome of Latimeria chalumnae.</title>
        <authorList>
            <person name="Di Palma F."/>
            <person name="Alfoldi J."/>
            <person name="Johnson J."/>
            <person name="Berlin A."/>
            <person name="Gnerre S."/>
            <person name="Jaffe D."/>
            <person name="MacCallum I."/>
            <person name="Young S."/>
            <person name="Walker B.J."/>
            <person name="Lander E."/>
            <person name="Lindblad-Toh K."/>
        </authorList>
    </citation>
    <scope>NUCLEOTIDE SEQUENCE [LARGE SCALE GENOMIC DNA]</scope>
    <source>
        <strain evidence="5">Wild caught</strain>
    </source>
</reference>
<keyword evidence="5" id="KW-1185">Reference proteome</keyword>
<dbReference type="eggNOG" id="ENOG502QV7C">
    <property type="taxonomic scope" value="Eukaryota"/>
</dbReference>
<dbReference type="Pfam" id="PF18078">
    <property type="entry name" value="Thioredoxin_11"/>
    <property type="match status" value="1"/>
</dbReference>